<feature type="chain" id="PRO_5004712214" evidence="3">
    <location>
        <begin position="22"/>
        <end position="344"/>
    </location>
</feature>
<dbReference type="AlphaFoldDB" id="V2X611"/>
<dbReference type="KEGG" id="mrr:Moror_5501"/>
<keyword evidence="3" id="KW-0732">Signal</keyword>
<protein>
    <submittedName>
        <fullName evidence="4">Uncharacterized protein</fullName>
    </submittedName>
</protein>
<keyword evidence="2" id="KW-0472">Membrane</keyword>
<accession>V2X611</accession>
<evidence type="ECO:0000313" key="5">
    <source>
        <dbReference type="Proteomes" id="UP000017559"/>
    </source>
</evidence>
<evidence type="ECO:0000313" key="4">
    <source>
        <dbReference type="EMBL" id="ESK88231.1"/>
    </source>
</evidence>
<feature type="transmembrane region" description="Helical" evidence="2">
    <location>
        <begin position="196"/>
        <end position="218"/>
    </location>
</feature>
<keyword evidence="2" id="KW-0812">Transmembrane</keyword>
<feature type="compositionally biased region" description="Polar residues" evidence="1">
    <location>
        <begin position="162"/>
        <end position="171"/>
    </location>
</feature>
<evidence type="ECO:0000256" key="1">
    <source>
        <dbReference type="SAM" id="MobiDB-lite"/>
    </source>
</evidence>
<feature type="compositionally biased region" description="Low complexity" evidence="1">
    <location>
        <begin position="122"/>
        <end position="134"/>
    </location>
</feature>
<name>V2X611_MONRO</name>
<feature type="region of interest" description="Disordered" evidence="1">
    <location>
        <begin position="108"/>
        <end position="191"/>
    </location>
</feature>
<evidence type="ECO:0000256" key="3">
    <source>
        <dbReference type="SAM" id="SignalP"/>
    </source>
</evidence>
<organism evidence="4 5">
    <name type="scientific">Moniliophthora roreri (strain MCA 2997)</name>
    <name type="common">Cocoa frosty pod rot fungus</name>
    <name type="synonym">Crinipellis roreri</name>
    <dbReference type="NCBI Taxonomy" id="1381753"/>
    <lineage>
        <taxon>Eukaryota</taxon>
        <taxon>Fungi</taxon>
        <taxon>Dikarya</taxon>
        <taxon>Basidiomycota</taxon>
        <taxon>Agaricomycotina</taxon>
        <taxon>Agaricomycetes</taxon>
        <taxon>Agaricomycetidae</taxon>
        <taxon>Agaricales</taxon>
        <taxon>Marasmiineae</taxon>
        <taxon>Marasmiaceae</taxon>
        <taxon>Moniliophthora</taxon>
    </lineage>
</organism>
<dbReference type="OrthoDB" id="10608789at2759"/>
<gene>
    <name evidence="4" type="ORF">Moror_5501</name>
</gene>
<comment type="caution">
    <text evidence="4">The sequence shown here is derived from an EMBL/GenBank/DDBJ whole genome shotgun (WGS) entry which is preliminary data.</text>
</comment>
<feature type="signal peptide" evidence="3">
    <location>
        <begin position="1"/>
        <end position="21"/>
    </location>
</feature>
<dbReference type="Proteomes" id="UP000017559">
    <property type="component" value="Unassembled WGS sequence"/>
</dbReference>
<reference evidence="4 5" key="1">
    <citation type="journal article" date="2014" name="BMC Genomics">
        <title>Genome and secretome analysis of the hemibiotrophic fungal pathogen, Moniliophthora roreri, which causes frosty pod rot disease of cacao: mechanisms of the biotrophic and necrotrophic phases.</title>
        <authorList>
            <person name="Meinhardt L.W."/>
            <person name="Costa G.G.L."/>
            <person name="Thomazella D.P.T."/>
            <person name="Teixeira P.J.P.L."/>
            <person name="Carazzolle M.F."/>
            <person name="Schuster S.C."/>
            <person name="Carlson J.E."/>
            <person name="Guiltinan M.J."/>
            <person name="Mieczkowski P."/>
            <person name="Farmer A."/>
            <person name="Ramaraj T."/>
            <person name="Crozier J."/>
            <person name="Davis R.E."/>
            <person name="Shao J."/>
            <person name="Melnick R.L."/>
            <person name="Pereira G.A.G."/>
            <person name="Bailey B.A."/>
        </authorList>
    </citation>
    <scope>NUCLEOTIDE SEQUENCE [LARGE SCALE GENOMIC DNA]</scope>
    <source>
        <strain evidence="4 5">MCA 2997</strain>
    </source>
</reference>
<keyword evidence="2" id="KW-1133">Transmembrane helix</keyword>
<feature type="compositionally biased region" description="Low complexity" evidence="1">
    <location>
        <begin position="148"/>
        <end position="161"/>
    </location>
</feature>
<sequence>MTPMFWLSWAALASCTGLVKAFSIAPITEPVTPGQIVTVSWFRNAGKTDGFALVESIVDESPPGSSAVIPVAVAPSQTEGATQILILQDKPFVLQAVKTKKQGQTKVLFSGQTITPMPPSTSPSASSTTMDTSSNGSSTSIPTTTAQSDPSTLLSTSDSLSAGESTATLAPSDSPEIDPLNDRGGATSNSNRTSTIIITSTIGGVVFIVLLLLIFIFLCRRKNPNRISVSTLGSGFFFDKERMVKAPPPREATYSAISLSSTRTPSFSETVITEIHGPRARTDRQMEIEDKILALQGEMISVSRLHGRSSPEEAEIRERIERLQVLKDGDWALERSDEKPREML</sequence>
<feature type="compositionally biased region" description="Polar residues" evidence="1">
    <location>
        <begin position="135"/>
        <end position="147"/>
    </location>
</feature>
<keyword evidence="5" id="KW-1185">Reference proteome</keyword>
<evidence type="ECO:0000256" key="2">
    <source>
        <dbReference type="SAM" id="Phobius"/>
    </source>
</evidence>
<proteinExistence type="predicted"/>
<dbReference type="EMBL" id="AWSO01000680">
    <property type="protein sequence ID" value="ESK88231.1"/>
    <property type="molecule type" value="Genomic_DNA"/>
</dbReference>
<dbReference type="HOGENOM" id="CLU_806731_0_0_1"/>